<protein>
    <submittedName>
        <fullName evidence="1">Uncharacterized protein</fullName>
    </submittedName>
</protein>
<proteinExistence type="predicted"/>
<keyword evidence="2" id="KW-1185">Reference proteome</keyword>
<dbReference type="EMBL" id="KB445570">
    <property type="protein sequence ID" value="EMD95409.1"/>
    <property type="molecule type" value="Genomic_DNA"/>
</dbReference>
<dbReference type="Proteomes" id="UP000016936">
    <property type="component" value="Unassembled WGS sequence"/>
</dbReference>
<sequence>MRIAVLGQTAVRVIVAGGGRHRITRRLGICREGEKAEQSDWKRYGEAESVTPDYKDVDAGSTGGRWAKVFGPWLLGNWPLPYPPTLAFDLQEREGCGPTEPGTQVEALLLARCAARAEKAARRRLRQLSWRDEHEEQNECLWRAMQVEAWARRRKRRRRDDALTAMG</sequence>
<evidence type="ECO:0000313" key="1">
    <source>
        <dbReference type="EMBL" id="EMD95409.1"/>
    </source>
</evidence>
<dbReference type="HOGENOM" id="CLU_1594366_0_0_1"/>
<reference evidence="2" key="2">
    <citation type="journal article" date="2013" name="PLoS Genet.">
        <title>Comparative genome structure, secondary metabolite, and effector coding capacity across Cochliobolus pathogens.</title>
        <authorList>
            <person name="Condon B.J."/>
            <person name="Leng Y."/>
            <person name="Wu D."/>
            <person name="Bushley K.E."/>
            <person name="Ohm R.A."/>
            <person name="Otillar R."/>
            <person name="Martin J."/>
            <person name="Schackwitz W."/>
            <person name="Grimwood J."/>
            <person name="MohdZainudin N."/>
            <person name="Xue C."/>
            <person name="Wang R."/>
            <person name="Manning V.A."/>
            <person name="Dhillon B."/>
            <person name="Tu Z.J."/>
            <person name="Steffenson B.J."/>
            <person name="Salamov A."/>
            <person name="Sun H."/>
            <person name="Lowry S."/>
            <person name="LaButti K."/>
            <person name="Han J."/>
            <person name="Copeland A."/>
            <person name="Lindquist E."/>
            <person name="Barry K."/>
            <person name="Schmutz J."/>
            <person name="Baker S.E."/>
            <person name="Ciuffetti L.M."/>
            <person name="Grigoriev I.V."/>
            <person name="Zhong S."/>
            <person name="Turgeon B.G."/>
        </authorList>
    </citation>
    <scope>NUCLEOTIDE SEQUENCE [LARGE SCALE GENOMIC DNA]</scope>
    <source>
        <strain evidence="2">C5 / ATCC 48332 / race O</strain>
    </source>
</reference>
<dbReference type="AlphaFoldDB" id="M2UA00"/>
<name>M2UA00_COCH5</name>
<gene>
    <name evidence="1" type="ORF">COCHEDRAFT_1200485</name>
</gene>
<organism evidence="1 2">
    <name type="scientific">Cochliobolus heterostrophus (strain C5 / ATCC 48332 / race O)</name>
    <name type="common">Southern corn leaf blight fungus</name>
    <name type="synonym">Bipolaris maydis</name>
    <dbReference type="NCBI Taxonomy" id="701091"/>
    <lineage>
        <taxon>Eukaryota</taxon>
        <taxon>Fungi</taxon>
        <taxon>Dikarya</taxon>
        <taxon>Ascomycota</taxon>
        <taxon>Pezizomycotina</taxon>
        <taxon>Dothideomycetes</taxon>
        <taxon>Pleosporomycetidae</taxon>
        <taxon>Pleosporales</taxon>
        <taxon>Pleosporineae</taxon>
        <taxon>Pleosporaceae</taxon>
        <taxon>Bipolaris</taxon>
    </lineage>
</organism>
<evidence type="ECO:0000313" key="2">
    <source>
        <dbReference type="Proteomes" id="UP000016936"/>
    </source>
</evidence>
<accession>M2UA00</accession>
<dbReference type="OrthoDB" id="10654130at2759"/>
<reference evidence="1 2" key="1">
    <citation type="journal article" date="2012" name="PLoS Pathog.">
        <title>Diverse lifestyles and strategies of plant pathogenesis encoded in the genomes of eighteen Dothideomycetes fungi.</title>
        <authorList>
            <person name="Ohm R.A."/>
            <person name="Feau N."/>
            <person name="Henrissat B."/>
            <person name="Schoch C.L."/>
            <person name="Horwitz B.A."/>
            <person name="Barry K.W."/>
            <person name="Condon B.J."/>
            <person name="Copeland A.C."/>
            <person name="Dhillon B."/>
            <person name="Glaser F."/>
            <person name="Hesse C.N."/>
            <person name="Kosti I."/>
            <person name="LaButti K."/>
            <person name="Lindquist E.A."/>
            <person name="Lucas S."/>
            <person name="Salamov A.A."/>
            <person name="Bradshaw R.E."/>
            <person name="Ciuffetti L."/>
            <person name="Hamelin R.C."/>
            <person name="Kema G.H.J."/>
            <person name="Lawrence C."/>
            <person name="Scott J.A."/>
            <person name="Spatafora J.W."/>
            <person name="Turgeon B.G."/>
            <person name="de Wit P.J.G.M."/>
            <person name="Zhong S."/>
            <person name="Goodwin S.B."/>
            <person name="Grigoriev I.V."/>
        </authorList>
    </citation>
    <scope>NUCLEOTIDE SEQUENCE [LARGE SCALE GENOMIC DNA]</scope>
    <source>
        <strain evidence="2">C5 / ATCC 48332 / race O</strain>
    </source>
</reference>